<accession>A0ABU6WUB6</accession>
<proteinExistence type="predicted"/>
<protein>
    <submittedName>
        <fullName evidence="2">Uncharacterized protein</fullName>
    </submittedName>
</protein>
<evidence type="ECO:0000256" key="1">
    <source>
        <dbReference type="SAM" id="MobiDB-lite"/>
    </source>
</evidence>
<feature type="compositionally biased region" description="Basic and acidic residues" evidence="1">
    <location>
        <begin position="79"/>
        <end position="105"/>
    </location>
</feature>
<organism evidence="2 3">
    <name type="scientific">Stylosanthes scabra</name>
    <dbReference type="NCBI Taxonomy" id="79078"/>
    <lineage>
        <taxon>Eukaryota</taxon>
        <taxon>Viridiplantae</taxon>
        <taxon>Streptophyta</taxon>
        <taxon>Embryophyta</taxon>
        <taxon>Tracheophyta</taxon>
        <taxon>Spermatophyta</taxon>
        <taxon>Magnoliopsida</taxon>
        <taxon>eudicotyledons</taxon>
        <taxon>Gunneridae</taxon>
        <taxon>Pentapetalae</taxon>
        <taxon>rosids</taxon>
        <taxon>fabids</taxon>
        <taxon>Fabales</taxon>
        <taxon>Fabaceae</taxon>
        <taxon>Papilionoideae</taxon>
        <taxon>50 kb inversion clade</taxon>
        <taxon>dalbergioids sensu lato</taxon>
        <taxon>Dalbergieae</taxon>
        <taxon>Pterocarpus clade</taxon>
        <taxon>Stylosanthes</taxon>
    </lineage>
</organism>
<dbReference type="Gene3D" id="2.40.70.10">
    <property type="entry name" value="Acid Proteases"/>
    <property type="match status" value="1"/>
</dbReference>
<keyword evidence="3" id="KW-1185">Reference proteome</keyword>
<dbReference type="InterPro" id="IPR021109">
    <property type="entry name" value="Peptidase_aspartic_dom_sf"/>
</dbReference>
<name>A0ABU6WUB6_9FABA</name>
<dbReference type="PANTHER" id="PTHR33067:SF31">
    <property type="entry name" value="RNA-DIRECTED DNA POLYMERASE"/>
    <property type="match status" value="1"/>
</dbReference>
<evidence type="ECO:0000313" key="3">
    <source>
        <dbReference type="Proteomes" id="UP001341840"/>
    </source>
</evidence>
<reference evidence="2 3" key="1">
    <citation type="journal article" date="2023" name="Plants (Basel)">
        <title>Bridging the Gap: Combining Genomics and Transcriptomics Approaches to Understand Stylosanthes scabra, an Orphan Legume from the Brazilian Caatinga.</title>
        <authorList>
            <person name="Ferreira-Neto J.R.C."/>
            <person name="da Silva M.D."/>
            <person name="Binneck E."/>
            <person name="de Melo N.F."/>
            <person name="da Silva R.H."/>
            <person name="de Melo A.L.T.M."/>
            <person name="Pandolfi V."/>
            <person name="Bustamante F.O."/>
            <person name="Brasileiro-Vidal A.C."/>
            <person name="Benko-Iseppon A.M."/>
        </authorList>
    </citation>
    <scope>NUCLEOTIDE SEQUENCE [LARGE SCALE GENOMIC DNA]</scope>
    <source>
        <tissue evidence="2">Leaves</tissue>
    </source>
</reference>
<feature type="region of interest" description="Disordered" evidence="1">
    <location>
        <begin position="78"/>
        <end position="109"/>
    </location>
</feature>
<gene>
    <name evidence="2" type="ORF">PIB30_080941</name>
</gene>
<comment type="caution">
    <text evidence="2">The sequence shown here is derived from an EMBL/GenBank/DDBJ whole genome shotgun (WGS) entry which is preliminary data.</text>
</comment>
<dbReference type="Proteomes" id="UP001341840">
    <property type="component" value="Unassembled WGS sequence"/>
</dbReference>
<dbReference type="PANTHER" id="PTHR33067">
    <property type="entry name" value="RNA-DIRECTED DNA POLYMERASE-RELATED"/>
    <property type="match status" value="1"/>
</dbReference>
<evidence type="ECO:0000313" key="2">
    <source>
        <dbReference type="EMBL" id="MED6187895.1"/>
    </source>
</evidence>
<dbReference type="EMBL" id="JASCZI010182436">
    <property type="protein sequence ID" value="MED6187895.1"/>
    <property type="molecule type" value="Genomic_DNA"/>
</dbReference>
<sequence>MHSWGVALRDCMCDLGACESIMPLSIYETLHLDPLKPSDAKFVLADKSITAVKGKAEDVLLQIDKLYDIIDELVAEIDQPEKEESGSNEDAIKQLLDEPRLEKEASPTLKPLPPHLKYAFLGKDEELPVIISGEHSTEEERLLVDMLK</sequence>